<dbReference type="GO" id="GO:0004601">
    <property type="term" value="F:peroxidase activity"/>
    <property type="evidence" value="ECO:0007669"/>
    <property type="project" value="UniProtKB-KW"/>
</dbReference>
<dbReference type="Pfam" id="PF04454">
    <property type="entry name" value="Linocin_M18"/>
    <property type="match status" value="1"/>
</dbReference>
<dbReference type="EMBL" id="MT143854">
    <property type="protein sequence ID" value="QJB03636.1"/>
    <property type="molecule type" value="Genomic_DNA"/>
</dbReference>
<dbReference type="Gene3D" id="3.30.2400.30">
    <property type="match status" value="1"/>
</dbReference>
<reference evidence="2" key="1">
    <citation type="submission" date="2020-03" db="EMBL/GenBank/DDBJ databases">
        <title>The deep terrestrial virosphere.</title>
        <authorList>
            <person name="Holmfeldt K."/>
            <person name="Nilsson E."/>
            <person name="Simone D."/>
            <person name="Lopez-Fernandez M."/>
            <person name="Wu X."/>
            <person name="de Brujin I."/>
            <person name="Lundin D."/>
            <person name="Andersson A."/>
            <person name="Bertilsson S."/>
            <person name="Dopson M."/>
        </authorList>
    </citation>
    <scope>NUCLEOTIDE SEQUENCE</scope>
    <source>
        <strain evidence="1">MM171A00646</strain>
        <strain evidence="2">MM171B00596</strain>
    </source>
</reference>
<dbReference type="InterPro" id="IPR007544">
    <property type="entry name" value="ENCAP"/>
</dbReference>
<protein>
    <submittedName>
        <fullName evidence="2">Putative encapsulating protein for peroxidase</fullName>
    </submittedName>
</protein>
<name>A0A6M3MEA9_9ZZZZ</name>
<keyword evidence="2" id="KW-0575">Peroxidase</keyword>
<dbReference type="EMBL" id="MT143687">
    <property type="protein sequence ID" value="QJB00268.1"/>
    <property type="molecule type" value="Genomic_DNA"/>
</dbReference>
<evidence type="ECO:0000313" key="2">
    <source>
        <dbReference type="EMBL" id="QJB03636.1"/>
    </source>
</evidence>
<keyword evidence="2" id="KW-0560">Oxidoreductase</keyword>
<proteinExistence type="predicted"/>
<organism evidence="2">
    <name type="scientific">viral metagenome</name>
    <dbReference type="NCBI Taxonomy" id="1070528"/>
    <lineage>
        <taxon>unclassified sequences</taxon>
        <taxon>metagenomes</taxon>
        <taxon>organismal metagenomes</taxon>
    </lineage>
</organism>
<accession>A0A6M3MEA9</accession>
<dbReference type="AlphaFoldDB" id="A0A6M3MEA9"/>
<sequence length="297" mass="32375">MRRNPFATDQGLLTEEEMSYIETKVLETFRYELVARKIFPVRQIGQGGGAKLYRHYTETDPSEAQISMSGKGQSDDTPLKTHHDINIPVIHKEFELNWRDVASSRREGPSVLDDSIRVATRKVAEAEDRLLLSGECDTWAALGLEGLFTATGRTDNAALANWPAGALADINVGRAALQASGFVGIEPILIGPPALVKCLDGQVANTESTWRSFLLKNNIVSDIIESSNAYASDCGQDSVVLVVPGEGNFWAVQDLPLEVNLWYDKTKNVYGTVRETIAPVIGRPAAIAEINSITCAA</sequence>
<gene>
    <name evidence="1" type="ORF">MM171A00646_0005</name>
    <name evidence="2" type="ORF">MM171B00596_0014</name>
</gene>
<evidence type="ECO:0000313" key="1">
    <source>
        <dbReference type="EMBL" id="QJB00268.1"/>
    </source>
</evidence>